<dbReference type="EMBL" id="JABTTQ020000011">
    <property type="protein sequence ID" value="KAK6146443.1"/>
    <property type="molecule type" value="Genomic_DNA"/>
</dbReference>
<protein>
    <submittedName>
        <fullName evidence="1">Uncharacterized protein</fullName>
    </submittedName>
</protein>
<keyword evidence="2" id="KW-1185">Reference proteome</keyword>
<reference evidence="1 2" key="1">
    <citation type="journal article" date="2021" name="Comput. Struct. Biotechnol. J.">
        <title>De novo genome assembly of the potent medicinal plant Rehmannia glutinosa using nanopore technology.</title>
        <authorList>
            <person name="Ma L."/>
            <person name="Dong C."/>
            <person name="Song C."/>
            <person name="Wang X."/>
            <person name="Zheng X."/>
            <person name="Niu Y."/>
            <person name="Chen S."/>
            <person name="Feng W."/>
        </authorList>
    </citation>
    <scope>NUCLEOTIDE SEQUENCE [LARGE SCALE GENOMIC DNA]</scope>
    <source>
        <strain evidence="1">DH-2019</strain>
    </source>
</reference>
<dbReference type="Gene3D" id="2.40.70.10">
    <property type="entry name" value="Acid Proteases"/>
    <property type="match status" value="1"/>
</dbReference>
<dbReference type="InterPro" id="IPR021109">
    <property type="entry name" value="Peptidase_aspartic_dom_sf"/>
</dbReference>
<gene>
    <name evidence="1" type="ORF">DH2020_020312</name>
</gene>
<organism evidence="1 2">
    <name type="scientific">Rehmannia glutinosa</name>
    <name type="common">Chinese foxglove</name>
    <dbReference type="NCBI Taxonomy" id="99300"/>
    <lineage>
        <taxon>Eukaryota</taxon>
        <taxon>Viridiplantae</taxon>
        <taxon>Streptophyta</taxon>
        <taxon>Embryophyta</taxon>
        <taxon>Tracheophyta</taxon>
        <taxon>Spermatophyta</taxon>
        <taxon>Magnoliopsida</taxon>
        <taxon>eudicotyledons</taxon>
        <taxon>Gunneridae</taxon>
        <taxon>Pentapetalae</taxon>
        <taxon>asterids</taxon>
        <taxon>lamiids</taxon>
        <taxon>Lamiales</taxon>
        <taxon>Orobanchaceae</taxon>
        <taxon>Rehmannieae</taxon>
        <taxon>Rehmannia</taxon>
    </lineage>
</organism>
<accession>A0ABR0WFX9</accession>
<sequence>MGQLAQLWGVNIKGSISSNTEVNPREHCNAIHVWGGKENEESENVDIGVTSESCTTRVSMHDQVVCVAEPTIQIEENDENDAKTNLNNQFAKFVGMFKKLHINIPFAEAMKHMPNYAKFLGEAMSNKNKWAENGMVNLTEECSALIQRKIPQKLKDPGSFTIPCTIGDIFFDNVLCDLRSSINLMPLSVLRKLGLVEVRPSTVTLQLADRSLVHPTGILENVLIKVDKFIFPVDFLVLDMNEDCDTPLILGRPFLATAEALIDVKKGEHFPFFGM</sequence>
<evidence type="ECO:0000313" key="1">
    <source>
        <dbReference type="EMBL" id="KAK6146443.1"/>
    </source>
</evidence>
<dbReference type="Proteomes" id="UP001318860">
    <property type="component" value="Unassembled WGS sequence"/>
</dbReference>
<evidence type="ECO:0000313" key="2">
    <source>
        <dbReference type="Proteomes" id="UP001318860"/>
    </source>
</evidence>
<comment type="caution">
    <text evidence="1">The sequence shown here is derived from an EMBL/GenBank/DDBJ whole genome shotgun (WGS) entry which is preliminary data.</text>
</comment>
<dbReference type="PANTHER" id="PTHR33067:SF9">
    <property type="entry name" value="RNA-DIRECTED DNA POLYMERASE"/>
    <property type="match status" value="1"/>
</dbReference>
<dbReference type="PANTHER" id="PTHR33067">
    <property type="entry name" value="RNA-DIRECTED DNA POLYMERASE-RELATED"/>
    <property type="match status" value="1"/>
</dbReference>
<proteinExistence type="predicted"/>
<name>A0ABR0WFX9_REHGL</name>
<dbReference type="CDD" id="cd00303">
    <property type="entry name" value="retropepsin_like"/>
    <property type="match status" value="1"/>
</dbReference>